<dbReference type="CTD" id="9937763"/>
<dbReference type="GeneID" id="9937763"/>
<organism evidence="1">
    <name type="scientific">Loa loa</name>
    <name type="common">Eye worm</name>
    <name type="synonym">Filaria loa</name>
    <dbReference type="NCBI Taxonomy" id="7209"/>
    <lineage>
        <taxon>Eukaryota</taxon>
        <taxon>Metazoa</taxon>
        <taxon>Ecdysozoa</taxon>
        <taxon>Nematoda</taxon>
        <taxon>Chromadorea</taxon>
        <taxon>Rhabditida</taxon>
        <taxon>Spirurina</taxon>
        <taxon>Spiruromorpha</taxon>
        <taxon>Filarioidea</taxon>
        <taxon>Onchocercidae</taxon>
        <taxon>Loa</taxon>
    </lineage>
</organism>
<dbReference type="RefSeq" id="XP_003135983.1">
    <property type="nucleotide sequence ID" value="XM_003135935.1"/>
</dbReference>
<proteinExistence type="predicted"/>
<dbReference type="EMBL" id="JH712110">
    <property type="protein sequence ID" value="EFO28083.1"/>
    <property type="molecule type" value="Genomic_DNA"/>
</dbReference>
<sequence length="111" mass="12761">MDERRRNVSTSLKMLRILKHSINGATTGSSSSVSWQLLSVTLHRICQKDLRVQVRDSFMSVVTRIVRMKEEDINRYTLKSSHSNATMSNDSRMDDSSSSIIVFHFETNFGY</sequence>
<reference evidence="1" key="1">
    <citation type="submission" date="2012-04" db="EMBL/GenBank/DDBJ databases">
        <title>The Genome Sequence of Loa loa.</title>
        <authorList>
            <consortium name="The Broad Institute Genome Sequencing Platform"/>
            <consortium name="Broad Institute Genome Sequencing Center for Infectious Disease"/>
            <person name="Nutman T.B."/>
            <person name="Fink D.L."/>
            <person name="Russ C."/>
            <person name="Young S."/>
            <person name="Zeng Q."/>
            <person name="Gargeya S."/>
            <person name="Alvarado L."/>
            <person name="Berlin A."/>
            <person name="Chapman S.B."/>
            <person name="Chen Z."/>
            <person name="Freedman E."/>
            <person name="Gellesch M."/>
            <person name="Goldberg J."/>
            <person name="Griggs A."/>
            <person name="Gujja S."/>
            <person name="Heilman E.R."/>
            <person name="Heiman D."/>
            <person name="Howarth C."/>
            <person name="Mehta T."/>
            <person name="Neiman D."/>
            <person name="Pearson M."/>
            <person name="Roberts A."/>
            <person name="Saif S."/>
            <person name="Shea T."/>
            <person name="Shenoy N."/>
            <person name="Sisk P."/>
            <person name="Stolte C."/>
            <person name="Sykes S."/>
            <person name="White J."/>
            <person name="Yandava C."/>
            <person name="Haas B."/>
            <person name="Henn M.R."/>
            <person name="Nusbaum C."/>
            <person name="Birren B."/>
        </authorList>
    </citation>
    <scope>NUCLEOTIDE SEQUENCE [LARGE SCALE GENOMIC DNA]</scope>
</reference>
<protein>
    <submittedName>
        <fullName evidence="1">Uncharacterized protein</fullName>
    </submittedName>
</protein>
<gene>
    <name evidence="1" type="ORF">LOAG_00395</name>
</gene>
<accession>A0A1S0UBC8</accession>
<dbReference type="InParanoid" id="A0A1S0UBC8"/>
<dbReference type="KEGG" id="loa:LOAG_00395"/>
<evidence type="ECO:0000313" key="1">
    <source>
        <dbReference type="EMBL" id="EFO28083.1"/>
    </source>
</evidence>
<dbReference type="AlphaFoldDB" id="A0A1S0UBC8"/>
<name>A0A1S0UBC8_LOALO</name>